<dbReference type="Proteomes" id="UP000033651">
    <property type="component" value="Unassembled WGS sequence"/>
</dbReference>
<accession>A0A0F3K8E8</accession>
<gene>
    <name evidence="1" type="ORF">VI08_17890</name>
</gene>
<dbReference type="EMBL" id="JZRB01000048">
    <property type="protein sequence ID" value="KJV27441.1"/>
    <property type="molecule type" value="Genomic_DNA"/>
</dbReference>
<organism evidence="1 2">
    <name type="scientific">Luteibacter yeojuensis</name>
    <dbReference type="NCBI Taxonomy" id="345309"/>
    <lineage>
        <taxon>Bacteria</taxon>
        <taxon>Pseudomonadati</taxon>
        <taxon>Pseudomonadota</taxon>
        <taxon>Gammaproteobacteria</taxon>
        <taxon>Lysobacterales</taxon>
        <taxon>Rhodanobacteraceae</taxon>
        <taxon>Luteibacter</taxon>
    </lineage>
</organism>
<evidence type="ECO:0000313" key="2">
    <source>
        <dbReference type="Proteomes" id="UP000033651"/>
    </source>
</evidence>
<dbReference type="RefSeq" id="WP_045830998.1">
    <property type="nucleotide sequence ID" value="NZ_JZRB01000048.1"/>
</dbReference>
<reference evidence="1 2" key="1">
    <citation type="submission" date="2015-03" db="EMBL/GenBank/DDBJ databases">
        <title>Draft genome sequence of Luteibacter yeojuensis strain SU11.</title>
        <authorList>
            <person name="Sulaiman J."/>
            <person name="Priya K."/>
            <person name="Chan K.-G."/>
        </authorList>
    </citation>
    <scope>NUCLEOTIDE SEQUENCE [LARGE SCALE GENOMIC DNA]</scope>
    <source>
        <strain evidence="1 2">SU11</strain>
    </source>
</reference>
<protein>
    <submittedName>
        <fullName evidence="1">Uncharacterized protein</fullName>
    </submittedName>
</protein>
<dbReference type="AlphaFoldDB" id="A0A0F3K8E8"/>
<proteinExistence type="predicted"/>
<keyword evidence="2" id="KW-1185">Reference proteome</keyword>
<name>A0A0F3K8E8_9GAMM</name>
<dbReference type="OrthoDB" id="5519736at2"/>
<comment type="caution">
    <text evidence="1">The sequence shown here is derived from an EMBL/GenBank/DDBJ whole genome shotgun (WGS) entry which is preliminary data.</text>
</comment>
<evidence type="ECO:0000313" key="1">
    <source>
        <dbReference type="EMBL" id="KJV27441.1"/>
    </source>
</evidence>
<dbReference type="PATRIC" id="fig|345309.4.peg.3367"/>
<sequence length="109" mass="12179">MKKAIWLSYDFGVKGDYDALYAYLDNAGAVECGDGLAYFEVEFSGTDAELESRLEHELMGGLNLAKNDRIYVVFQREGGRVTGKFLVGSRKASRWQGFGHQDDNKEDGL</sequence>